<feature type="non-terminal residue" evidence="2">
    <location>
        <position position="77"/>
    </location>
</feature>
<dbReference type="EMBL" id="CAJOBJ010159501">
    <property type="protein sequence ID" value="CAF4840171.1"/>
    <property type="molecule type" value="Genomic_DNA"/>
</dbReference>
<dbReference type="Proteomes" id="UP000681967">
    <property type="component" value="Unassembled WGS sequence"/>
</dbReference>
<accession>A0A8S2V6Q9</accession>
<feature type="region of interest" description="Disordered" evidence="1">
    <location>
        <begin position="1"/>
        <end position="54"/>
    </location>
</feature>
<evidence type="ECO:0000313" key="3">
    <source>
        <dbReference type="EMBL" id="CAF4840171.1"/>
    </source>
</evidence>
<dbReference type="EMBL" id="CAJOBH010050035">
    <property type="protein sequence ID" value="CAF4374679.1"/>
    <property type="molecule type" value="Genomic_DNA"/>
</dbReference>
<comment type="caution">
    <text evidence="2">The sequence shown here is derived from an EMBL/GenBank/DDBJ whole genome shotgun (WGS) entry which is preliminary data.</text>
</comment>
<sequence>MDDSNSSSPFVSNQPANISIVPRTDSSISAPTSPPPLPSSTPSNFNRTSLTNTIQTRNSIPGKHCWVCFATDEDDFS</sequence>
<evidence type="ECO:0000256" key="1">
    <source>
        <dbReference type="SAM" id="MobiDB-lite"/>
    </source>
</evidence>
<name>A0A8S2V6Q9_9BILA</name>
<evidence type="ECO:0000313" key="2">
    <source>
        <dbReference type="EMBL" id="CAF4374679.1"/>
    </source>
</evidence>
<dbReference type="Proteomes" id="UP000681720">
    <property type="component" value="Unassembled WGS sequence"/>
</dbReference>
<gene>
    <name evidence="2" type="ORF">BYL167_LOCUS30476</name>
    <name evidence="3" type="ORF">GIL414_LOCUS48877</name>
</gene>
<evidence type="ECO:0000313" key="4">
    <source>
        <dbReference type="Proteomes" id="UP000681967"/>
    </source>
</evidence>
<feature type="compositionally biased region" description="Polar residues" evidence="1">
    <location>
        <begin position="44"/>
        <end position="54"/>
    </location>
</feature>
<dbReference type="AlphaFoldDB" id="A0A8S2V6Q9"/>
<organism evidence="2 4">
    <name type="scientific">Rotaria magnacalcarata</name>
    <dbReference type="NCBI Taxonomy" id="392030"/>
    <lineage>
        <taxon>Eukaryota</taxon>
        <taxon>Metazoa</taxon>
        <taxon>Spiralia</taxon>
        <taxon>Gnathifera</taxon>
        <taxon>Rotifera</taxon>
        <taxon>Eurotatoria</taxon>
        <taxon>Bdelloidea</taxon>
        <taxon>Philodinida</taxon>
        <taxon>Philodinidae</taxon>
        <taxon>Rotaria</taxon>
    </lineage>
</organism>
<reference evidence="2" key="1">
    <citation type="submission" date="2021-02" db="EMBL/GenBank/DDBJ databases">
        <authorList>
            <person name="Nowell W R."/>
        </authorList>
    </citation>
    <scope>NUCLEOTIDE SEQUENCE</scope>
</reference>
<feature type="compositionally biased region" description="Polar residues" evidence="1">
    <location>
        <begin position="1"/>
        <end position="17"/>
    </location>
</feature>
<proteinExistence type="predicted"/>
<protein>
    <submittedName>
        <fullName evidence="2">Uncharacterized protein</fullName>
    </submittedName>
</protein>